<accession>A0A0R1JIJ4</accession>
<dbReference type="STRING" id="1291734.FD02_GL000216"/>
<evidence type="ECO:0000313" key="2">
    <source>
        <dbReference type="Proteomes" id="UP000051804"/>
    </source>
</evidence>
<organism evidence="1 2">
    <name type="scientific">Lacticaseibacillus nasuensis JCM 17158</name>
    <dbReference type="NCBI Taxonomy" id="1291734"/>
    <lineage>
        <taxon>Bacteria</taxon>
        <taxon>Bacillati</taxon>
        <taxon>Bacillota</taxon>
        <taxon>Bacilli</taxon>
        <taxon>Lactobacillales</taxon>
        <taxon>Lactobacillaceae</taxon>
        <taxon>Lacticaseibacillus</taxon>
    </lineage>
</organism>
<dbReference type="AlphaFoldDB" id="A0A0R1JIJ4"/>
<name>A0A0R1JIJ4_9LACO</name>
<dbReference type="RefSeq" id="WP_056951711.1">
    <property type="nucleotide sequence ID" value="NZ_AZDJ01000030.1"/>
</dbReference>
<dbReference type="PATRIC" id="fig|1291734.4.peg.224"/>
<proteinExistence type="predicted"/>
<evidence type="ECO:0000313" key="1">
    <source>
        <dbReference type="EMBL" id="KRK71032.1"/>
    </source>
</evidence>
<dbReference type="OrthoDB" id="552713at2"/>
<comment type="caution">
    <text evidence="1">The sequence shown here is derived from an EMBL/GenBank/DDBJ whole genome shotgun (WGS) entry which is preliminary data.</text>
</comment>
<keyword evidence="2" id="KW-1185">Reference proteome</keyword>
<dbReference type="Proteomes" id="UP000051804">
    <property type="component" value="Unassembled WGS sequence"/>
</dbReference>
<dbReference type="EMBL" id="AZDJ01000030">
    <property type="protein sequence ID" value="KRK71032.1"/>
    <property type="molecule type" value="Genomic_DNA"/>
</dbReference>
<reference evidence="1 2" key="1">
    <citation type="journal article" date="2015" name="Genome Announc.">
        <title>Expanding the biotechnology potential of lactobacilli through comparative genomics of 213 strains and associated genera.</title>
        <authorList>
            <person name="Sun Z."/>
            <person name="Harris H.M."/>
            <person name="McCann A."/>
            <person name="Guo C."/>
            <person name="Argimon S."/>
            <person name="Zhang W."/>
            <person name="Yang X."/>
            <person name="Jeffery I.B."/>
            <person name="Cooney J.C."/>
            <person name="Kagawa T.F."/>
            <person name="Liu W."/>
            <person name="Song Y."/>
            <person name="Salvetti E."/>
            <person name="Wrobel A."/>
            <person name="Rasinkangas P."/>
            <person name="Parkhill J."/>
            <person name="Rea M.C."/>
            <person name="O'Sullivan O."/>
            <person name="Ritari J."/>
            <person name="Douillard F.P."/>
            <person name="Paul Ross R."/>
            <person name="Yang R."/>
            <person name="Briner A.E."/>
            <person name="Felis G.E."/>
            <person name="de Vos W.M."/>
            <person name="Barrangou R."/>
            <person name="Klaenhammer T.R."/>
            <person name="Caufield P.W."/>
            <person name="Cui Y."/>
            <person name="Zhang H."/>
            <person name="O'Toole P.W."/>
        </authorList>
    </citation>
    <scope>NUCLEOTIDE SEQUENCE [LARGE SCALE GENOMIC DNA]</scope>
    <source>
        <strain evidence="1 2">JCM 17158</strain>
    </source>
</reference>
<sequence length="159" mass="18095">MKTFDLTNQRFGRLVALHQVGHAANGNALWQCQCDCGNVIVTDGYRLRRGNVRSCGCLRRERSRQRLLQQPETVAKMNAPITASINRNIPQHVSARNRSGVTGVSWDAQADRWLARLMIHGQLVLNRHYPSLVEAAAARRRAEREYGIPARIPRMKKRD</sequence>
<gene>
    <name evidence="1" type="ORF">FD02_GL000216</name>
</gene>
<protein>
    <submittedName>
        <fullName evidence="1">Uncharacterized protein</fullName>
    </submittedName>
</protein>